<dbReference type="CDD" id="cd01651">
    <property type="entry name" value="RT_G2_intron"/>
    <property type="match status" value="1"/>
</dbReference>
<keyword evidence="3" id="KW-0496">Mitochondrion</keyword>
<evidence type="ECO:0000259" key="2">
    <source>
        <dbReference type="PROSITE" id="PS50878"/>
    </source>
</evidence>
<name>A0A7I6N7T3_9METZ</name>
<dbReference type="PANTHER" id="PTHR33642">
    <property type="entry name" value="COX1/OXI3 INTRON 1 PROTEIN-RELATED"/>
    <property type="match status" value="1"/>
</dbReference>
<feature type="domain" description="Reverse transcriptase" evidence="2">
    <location>
        <begin position="84"/>
        <end position="385"/>
    </location>
</feature>
<dbReference type="PROSITE" id="PS50878">
    <property type="entry name" value="RT_POL"/>
    <property type="match status" value="1"/>
</dbReference>
<accession>A0A7I6N7T3</accession>
<protein>
    <recommendedName>
        <fullName evidence="2">Reverse transcriptase domain-containing protein</fullName>
    </recommendedName>
</protein>
<dbReference type="GO" id="GO:0090615">
    <property type="term" value="P:mitochondrial mRNA processing"/>
    <property type="evidence" value="ECO:0007669"/>
    <property type="project" value="TreeGrafter"/>
</dbReference>
<organism evidence="3">
    <name type="scientific">Placozoa sp. H19</name>
    <dbReference type="NCBI Taxonomy" id="1265248"/>
    <lineage>
        <taxon>Eukaryota</taxon>
        <taxon>Metazoa</taxon>
        <taxon>Placozoa</taxon>
    </lineage>
</organism>
<dbReference type="InterPro" id="IPR000477">
    <property type="entry name" value="RT_dom"/>
</dbReference>
<sequence length="499" mass="56762">MRDLTKRVLKDPNQKIDRKLYDLVCNPSMLECAYNNIKKSARKRGRDPKGPGAPPARESYGGSSDPGSLLSTKGIVPKTLDGISWNIFVELAKELKEEKFQFKPKKGSKRIGARWAPSIPFSIAPSRDKIVLEVMRMILNVIFEPSFLDCSHGYRPGKGLHSVFYYLKNALGPGVRVIEGNKCFLKIDHSILMNIIENKIKDRQFTKLIWKSLRAGYTEGGGAKGAPPMDFPQGSIIGPILNNIYLHKLDEYILKLMVSFDIGKEAKRRDPKDPACAPRSSFLYNGVSRENAKKKNEGWGGNQKGPSERAELLGAPVYFSYKRISYVRFANDWILIVRGSYTETKEILSKVLGFCRDVLKLKVNKEKPKIKSLQKGKVVFLGINVFRSKHGKFSRKTDPLGPEFSVNLDRIKKKLREINILKGEKPIPRLFWIHFTPEQILLLFNSVLKGYSDRYGLFWNFSRFKFWLKWVISTSARMTLARKYNTSTNKIFSKGGGAP</sequence>
<geneLocation type="mitochondrion" evidence="3"/>
<dbReference type="EMBL" id="LC460471">
    <property type="protein sequence ID" value="BBI37426.1"/>
    <property type="molecule type" value="Genomic_DNA"/>
</dbReference>
<dbReference type="PANTHER" id="PTHR33642:SF4">
    <property type="entry name" value="COX1_OXI3 INTRON 1 PROTEIN-RELATED"/>
    <property type="match status" value="1"/>
</dbReference>
<dbReference type="GO" id="GO:0006315">
    <property type="term" value="P:homing of group II introns"/>
    <property type="evidence" value="ECO:0007669"/>
    <property type="project" value="TreeGrafter"/>
</dbReference>
<reference evidence="3" key="1">
    <citation type="journal article" date="2020" name="Genome Biol.">
        <title>Mitochondrial genome evolution of placozoans: gene rearrangements and repeat expansions.</title>
        <authorList>
            <person name="Miyazawa H."/>
            <person name="Osigus H.J."/>
            <person name="Rolfes S."/>
            <person name="Kamm K."/>
            <person name="Schierwater B."/>
            <person name="Nakano H."/>
        </authorList>
    </citation>
    <scope>NUCLEOTIDE SEQUENCE</scope>
    <source>
        <strain evidence="3">SKN_3</strain>
    </source>
</reference>
<dbReference type="SUPFAM" id="SSF56672">
    <property type="entry name" value="DNA/RNA polymerases"/>
    <property type="match status" value="1"/>
</dbReference>
<dbReference type="Pfam" id="PF01348">
    <property type="entry name" value="Intron_maturas2"/>
    <property type="match status" value="1"/>
</dbReference>
<dbReference type="InterPro" id="IPR024937">
    <property type="entry name" value="Domain_X"/>
</dbReference>
<feature type="region of interest" description="Disordered" evidence="1">
    <location>
        <begin position="41"/>
        <end position="68"/>
    </location>
</feature>
<proteinExistence type="predicted"/>
<dbReference type="GO" id="GO:0003964">
    <property type="term" value="F:RNA-directed DNA polymerase activity"/>
    <property type="evidence" value="ECO:0007669"/>
    <property type="project" value="TreeGrafter"/>
</dbReference>
<dbReference type="GO" id="GO:0005739">
    <property type="term" value="C:mitochondrion"/>
    <property type="evidence" value="ECO:0007669"/>
    <property type="project" value="TreeGrafter"/>
</dbReference>
<evidence type="ECO:0000313" key="3">
    <source>
        <dbReference type="EMBL" id="BBI37426.1"/>
    </source>
</evidence>
<evidence type="ECO:0000256" key="1">
    <source>
        <dbReference type="SAM" id="MobiDB-lite"/>
    </source>
</evidence>
<dbReference type="AlphaFoldDB" id="A0A7I6N7T3"/>
<dbReference type="InterPro" id="IPR043502">
    <property type="entry name" value="DNA/RNA_pol_sf"/>
</dbReference>